<dbReference type="Proteomes" id="UP000501408">
    <property type="component" value="Chromosome 1"/>
</dbReference>
<dbReference type="EMBL" id="CP050266">
    <property type="protein sequence ID" value="QIR06574.1"/>
    <property type="molecule type" value="Genomic_DNA"/>
</dbReference>
<protein>
    <submittedName>
        <fullName evidence="2">Uncharacterized protein</fullName>
    </submittedName>
</protein>
<evidence type="ECO:0000256" key="1">
    <source>
        <dbReference type="SAM" id="MobiDB-lite"/>
    </source>
</evidence>
<reference evidence="2 3" key="1">
    <citation type="submission" date="2020-03" db="EMBL/GenBank/DDBJ databases">
        <title>Genome mining reveals the biosynthetic pathways of PHA and ectoines of the halophilic strain Salinivibrio costicola M318 isolated from fermented shrimp paste.</title>
        <authorList>
            <person name="Doan T.V."/>
            <person name="Tran L.T."/>
            <person name="Trieu T.A."/>
            <person name="Nguyen Q.V."/>
            <person name="Quach T.N."/>
            <person name="Phi T.Q."/>
            <person name="Kumar S."/>
        </authorList>
    </citation>
    <scope>NUCLEOTIDE SEQUENCE [LARGE SCALE GENOMIC DNA]</scope>
    <source>
        <strain evidence="2 3">M318</strain>
    </source>
</reference>
<feature type="region of interest" description="Disordered" evidence="1">
    <location>
        <begin position="1"/>
        <end position="54"/>
    </location>
</feature>
<dbReference type="RefSeq" id="WP_157893162.1">
    <property type="nucleotide sequence ID" value="NZ_CP050266.1"/>
</dbReference>
<feature type="compositionally biased region" description="Basic and acidic residues" evidence="1">
    <location>
        <begin position="23"/>
        <end position="54"/>
    </location>
</feature>
<proteinExistence type="predicted"/>
<gene>
    <name evidence="2" type="ORF">HBA18_09475</name>
</gene>
<evidence type="ECO:0000313" key="3">
    <source>
        <dbReference type="Proteomes" id="UP000501408"/>
    </source>
</evidence>
<sequence>MKHKRYSNKKIKEMIHDAVPQMEKAREEGRSLYDQDRDSAQEDHPAFETDEAKK</sequence>
<accession>A0ABX6K519</accession>
<organism evidence="2 3">
    <name type="scientific">Salinivibrio costicola</name>
    <name type="common">Vibrio costicola</name>
    <dbReference type="NCBI Taxonomy" id="51367"/>
    <lineage>
        <taxon>Bacteria</taxon>
        <taxon>Pseudomonadati</taxon>
        <taxon>Pseudomonadota</taxon>
        <taxon>Gammaproteobacteria</taxon>
        <taxon>Vibrionales</taxon>
        <taxon>Vibrionaceae</taxon>
        <taxon>Salinivibrio</taxon>
    </lineage>
</organism>
<evidence type="ECO:0000313" key="2">
    <source>
        <dbReference type="EMBL" id="QIR06574.1"/>
    </source>
</evidence>
<name>A0ABX6K519_SALCS</name>
<keyword evidence="3" id="KW-1185">Reference proteome</keyword>